<keyword evidence="1" id="KW-0175">Coiled coil</keyword>
<evidence type="ECO:0000313" key="6">
    <source>
        <dbReference type="Proteomes" id="UP000198940"/>
    </source>
</evidence>
<dbReference type="EMBL" id="FOKU01000007">
    <property type="protein sequence ID" value="SFC22974.1"/>
    <property type="molecule type" value="Genomic_DNA"/>
</dbReference>
<evidence type="ECO:0000256" key="1">
    <source>
        <dbReference type="SAM" id="Coils"/>
    </source>
</evidence>
<dbReference type="AlphaFoldDB" id="A0A1M6UVS4"/>
<dbReference type="OrthoDB" id="9829296at2"/>
<dbReference type="RefSeq" id="WP_072878999.1">
    <property type="nucleotide sequence ID" value="NZ_FOKU01000007.1"/>
</dbReference>
<feature type="signal peptide" evidence="2">
    <location>
        <begin position="1"/>
        <end position="20"/>
    </location>
</feature>
<proteinExistence type="predicted"/>
<name>A0A1M6UVS4_9FLAO</name>
<keyword evidence="6" id="KW-1185">Reference proteome</keyword>
<sequence>MKAINIVAMVLLVMASHAQKQQSTYLGKTDFQALLTAVPKMPGNCQEAFGYVYYEELNRHSDKLEQRFASFNSQMEDAQKQMEQAFSAKYNAMMNDKGADRLQQDVKKQVNQNPVIANMGGVDAVQGMSEAQRKKAAKNAMVATAASNGMGMFTEAEMTRMMNDPAYAKQMAEKLNNMTDQQKMAFVQSRMNTEPVTPEEAEEDNIEFEKQLKDRQKTYNLMKFNTYSAEATQKLSALLQTYQTEKDRISSKKGSHKELDAQFEEDYKKIPIVVVGEGRDHDPVKVQELRIAYAAKHLDRAQQELNELVVSYNDMVAGIHQAIAEYDNFLDENKWAINATYQNTLNGTNPEFALIQVEQAIGTSISEVGKICHETTAMAAHYLYDLKYKQSE</sequence>
<organism evidence="4 5">
    <name type="scientific">Flagellimonas taeanensis</name>
    <dbReference type="NCBI Taxonomy" id="1005926"/>
    <lineage>
        <taxon>Bacteria</taxon>
        <taxon>Pseudomonadati</taxon>
        <taxon>Bacteroidota</taxon>
        <taxon>Flavobacteriia</taxon>
        <taxon>Flavobacteriales</taxon>
        <taxon>Flavobacteriaceae</taxon>
        <taxon>Flagellimonas</taxon>
    </lineage>
</organism>
<dbReference type="Proteomes" id="UP000184031">
    <property type="component" value="Unassembled WGS sequence"/>
</dbReference>
<comment type="caution">
    <text evidence="4">The sequence shown here is derived from an EMBL/GenBank/DDBJ whole genome shotgun (WGS) entry which is preliminary data.</text>
</comment>
<evidence type="ECO:0000313" key="3">
    <source>
        <dbReference type="EMBL" id="SFC22974.1"/>
    </source>
</evidence>
<evidence type="ECO:0000256" key="2">
    <source>
        <dbReference type="SAM" id="SignalP"/>
    </source>
</evidence>
<dbReference type="Proteomes" id="UP000198940">
    <property type="component" value="Unassembled WGS sequence"/>
</dbReference>
<dbReference type="EMBL" id="FRAT01000004">
    <property type="protein sequence ID" value="SHK73342.1"/>
    <property type="molecule type" value="Genomic_DNA"/>
</dbReference>
<feature type="chain" id="PRO_5009921461" evidence="2">
    <location>
        <begin position="21"/>
        <end position="392"/>
    </location>
</feature>
<evidence type="ECO:0000313" key="5">
    <source>
        <dbReference type="Proteomes" id="UP000184031"/>
    </source>
</evidence>
<keyword evidence="2" id="KW-0732">Signal</keyword>
<protein>
    <submittedName>
        <fullName evidence="4">Uncharacterized protein</fullName>
    </submittedName>
</protein>
<dbReference type="STRING" id="1055723.SAMN05216293_1796"/>
<feature type="coiled-coil region" evidence="1">
    <location>
        <begin position="54"/>
        <end position="81"/>
    </location>
</feature>
<evidence type="ECO:0000313" key="4">
    <source>
        <dbReference type="EMBL" id="SHK73342.1"/>
    </source>
</evidence>
<reference evidence="4 5" key="1">
    <citation type="submission" date="2016-11" db="EMBL/GenBank/DDBJ databases">
        <authorList>
            <person name="Varghese N."/>
            <person name="Submissions S."/>
        </authorList>
    </citation>
    <scope>NUCLEOTIDE SEQUENCE [LARGE SCALE GENOMIC DNA]</scope>
    <source>
        <strain evidence="4 5">CGMCC 1.12174</strain>
        <strain evidence="3 6">DSM 26351</strain>
    </source>
</reference>
<accession>A0A1M6UVS4</accession>
<gene>
    <name evidence="3" type="ORF">SAMN04487891_107209</name>
    <name evidence="4" type="ORF">SAMN05216293_1796</name>
</gene>